<dbReference type="PANTHER" id="PTHR47990">
    <property type="entry name" value="2-OXOGLUTARATE (2OG) AND FE(II)-DEPENDENT OXYGENASE SUPERFAMILY PROTEIN-RELATED"/>
    <property type="match status" value="1"/>
</dbReference>
<evidence type="ECO:0000256" key="4">
    <source>
        <dbReference type="ARBA" id="ARBA00012531"/>
    </source>
</evidence>
<reference evidence="14" key="1">
    <citation type="journal article" date="2019" name="Int. J. Syst. Evol. Microbiol.">
        <title>The Global Catalogue of Microorganisms (GCM) 10K type strain sequencing project: providing services to taxonomists for standard genome sequencing and annotation.</title>
        <authorList>
            <consortium name="The Broad Institute Genomics Platform"/>
            <consortium name="The Broad Institute Genome Sequencing Center for Infectious Disease"/>
            <person name="Wu L."/>
            <person name="Ma J."/>
        </authorList>
    </citation>
    <scope>NUCLEOTIDE SEQUENCE [LARGE SCALE GENOMIC DNA]</scope>
    <source>
        <strain evidence="14">KCTC 22245</strain>
    </source>
</reference>
<evidence type="ECO:0000256" key="1">
    <source>
        <dbReference type="ARBA" id="ARBA00001954"/>
    </source>
</evidence>
<comment type="catalytic activity">
    <reaction evidence="9">
        <text>2-oxoglutarate + O2 + 2 H(+) = ethene + 3 CO2 + H2O</text>
        <dbReference type="Rhea" id="RHEA:31523"/>
        <dbReference type="ChEBI" id="CHEBI:15377"/>
        <dbReference type="ChEBI" id="CHEBI:15378"/>
        <dbReference type="ChEBI" id="CHEBI:15379"/>
        <dbReference type="ChEBI" id="CHEBI:16526"/>
        <dbReference type="ChEBI" id="CHEBI:16810"/>
        <dbReference type="ChEBI" id="CHEBI:18153"/>
        <dbReference type="EC" id="1.13.12.19"/>
    </reaction>
</comment>
<evidence type="ECO:0000313" key="13">
    <source>
        <dbReference type="EMBL" id="MFC3301579.1"/>
    </source>
</evidence>
<keyword evidence="11" id="KW-0408">Iron</keyword>
<evidence type="ECO:0000256" key="3">
    <source>
        <dbReference type="ARBA" id="ARBA00012293"/>
    </source>
</evidence>
<dbReference type="InterPro" id="IPR050231">
    <property type="entry name" value="Iron_ascorbate_oxido_reductase"/>
</dbReference>
<evidence type="ECO:0000259" key="12">
    <source>
        <dbReference type="PROSITE" id="PS51471"/>
    </source>
</evidence>
<dbReference type="Gene3D" id="2.60.120.330">
    <property type="entry name" value="B-lactam Antibiotic, Isopenicillin N Synthase, Chain"/>
    <property type="match status" value="1"/>
</dbReference>
<dbReference type="EC" id="1.14.20.7" evidence="3"/>
<dbReference type="GO" id="GO:0051213">
    <property type="term" value="F:dioxygenase activity"/>
    <property type="evidence" value="ECO:0007669"/>
    <property type="project" value="UniProtKB-KW"/>
</dbReference>
<sequence length="296" mass="32739">MDSQNTPAVPVLSIRDGIDADALYKALTDTGFVVITDHGIDLSRLEDAYRAVEDFFALPTEEKEKYVVGKDGQRGYTAFGRENAKGNDVPDLKEFWHVGRESIAPNVWPERPEAFEREVAWLYDELDRVGLDILRALTKPLDVAEDTFDRMAAGGNSVLRLLHYPPVAEDADPKAVRAAAHEDINLITLLVSASSAGLELLDRDGNWRAVEAPANAIIADAGDMLARITNQRIPATTHRVVNPEGPNISRYSMPFFLHPKPEAVLSVFPQFRDGTEMDDITGGEFLAERLREIGLS</sequence>
<evidence type="ECO:0000256" key="11">
    <source>
        <dbReference type="RuleBase" id="RU003682"/>
    </source>
</evidence>
<feature type="domain" description="Fe2OG dioxygenase" evidence="12">
    <location>
        <begin position="154"/>
        <end position="259"/>
    </location>
</feature>
<evidence type="ECO:0000256" key="8">
    <source>
        <dbReference type="ARBA" id="ARBA00031282"/>
    </source>
</evidence>
<dbReference type="InterPro" id="IPR026992">
    <property type="entry name" value="DIOX_N"/>
</dbReference>
<proteinExistence type="inferred from homology"/>
<comment type="pathway">
    <text evidence="2">Alkene biosynthesis; ethylene biosynthesis via 2-oxoglutarate.</text>
</comment>
<evidence type="ECO:0000256" key="7">
    <source>
        <dbReference type="ARBA" id="ARBA00031011"/>
    </source>
</evidence>
<dbReference type="Pfam" id="PF14226">
    <property type="entry name" value="DIOX_N"/>
    <property type="match status" value="1"/>
</dbReference>
<keyword evidence="11" id="KW-0479">Metal-binding</keyword>
<evidence type="ECO:0000256" key="9">
    <source>
        <dbReference type="ARBA" id="ARBA00047725"/>
    </source>
</evidence>
<protein>
    <recommendedName>
        <fullName evidence="5">2-oxoglutarate-dependent ethylene/succinate-forming enzyme</fullName>
        <ecNumber evidence="4">1.13.12.19</ecNumber>
        <ecNumber evidence="3">1.14.20.7</ecNumber>
    </recommendedName>
    <alternativeName>
        <fullName evidence="7">2-oxoglutarate dioxygenase (ethylene-forming)</fullName>
    </alternativeName>
    <alternativeName>
        <fullName evidence="8">2-oxoglutarate/L-arginine monooxygenase/decarboxylase (succinate-forming)</fullName>
    </alternativeName>
</protein>
<dbReference type="Proteomes" id="UP001595607">
    <property type="component" value="Unassembled WGS sequence"/>
</dbReference>
<evidence type="ECO:0000256" key="2">
    <source>
        <dbReference type="ARBA" id="ARBA00004767"/>
    </source>
</evidence>
<dbReference type="InterPro" id="IPR044861">
    <property type="entry name" value="IPNS-like_FE2OG_OXY"/>
</dbReference>
<keyword evidence="11" id="KW-0560">Oxidoreductase</keyword>
<dbReference type="Pfam" id="PF03171">
    <property type="entry name" value="2OG-FeII_Oxy"/>
    <property type="match status" value="1"/>
</dbReference>
<dbReference type="RefSeq" id="WP_189572838.1">
    <property type="nucleotide sequence ID" value="NZ_BMXU01000001.1"/>
</dbReference>
<evidence type="ECO:0000256" key="5">
    <source>
        <dbReference type="ARBA" id="ARBA00019045"/>
    </source>
</evidence>
<dbReference type="EC" id="1.13.12.19" evidence="4"/>
<comment type="similarity">
    <text evidence="11">Belongs to the iron/ascorbate-dependent oxidoreductase family.</text>
</comment>
<gene>
    <name evidence="13" type="ORF">ACFONP_02385</name>
</gene>
<accession>A0ABV7MA10</accession>
<keyword evidence="13" id="KW-0223">Dioxygenase</keyword>
<evidence type="ECO:0000256" key="10">
    <source>
        <dbReference type="ARBA" id="ARBA00049359"/>
    </source>
</evidence>
<organism evidence="13 14">
    <name type="scientific">Parvularcula lutaonensis</name>
    <dbReference type="NCBI Taxonomy" id="491923"/>
    <lineage>
        <taxon>Bacteria</taxon>
        <taxon>Pseudomonadati</taxon>
        <taxon>Pseudomonadota</taxon>
        <taxon>Alphaproteobacteria</taxon>
        <taxon>Parvularculales</taxon>
        <taxon>Parvularculaceae</taxon>
        <taxon>Parvularcula</taxon>
    </lineage>
</organism>
<name>A0ABV7MA10_9PROT</name>
<dbReference type="PROSITE" id="PS51471">
    <property type="entry name" value="FE2OG_OXY"/>
    <property type="match status" value="1"/>
</dbReference>
<keyword evidence="14" id="KW-1185">Reference proteome</keyword>
<dbReference type="EMBL" id="JBHRVA010000002">
    <property type="protein sequence ID" value="MFC3301579.1"/>
    <property type="molecule type" value="Genomic_DNA"/>
</dbReference>
<comment type="cofactor">
    <cofactor evidence="1">
        <name>Fe(2+)</name>
        <dbReference type="ChEBI" id="CHEBI:29033"/>
    </cofactor>
</comment>
<comment type="caution">
    <text evidence="13">The sequence shown here is derived from an EMBL/GenBank/DDBJ whole genome shotgun (WGS) entry which is preliminary data.</text>
</comment>
<evidence type="ECO:0000256" key="6">
    <source>
        <dbReference type="ARBA" id="ARBA00022666"/>
    </source>
</evidence>
<comment type="catalytic activity">
    <reaction evidence="10">
        <text>L-arginine + 2-oxoglutarate + O2 = guanidine + L-glutamate 5-semialdehyde + succinate + CO2</text>
        <dbReference type="Rhea" id="RHEA:31535"/>
        <dbReference type="ChEBI" id="CHEBI:15379"/>
        <dbReference type="ChEBI" id="CHEBI:16526"/>
        <dbReference type="ChEBI" id="CHEBI:16810"/>
        <dbReference type="ChEBI" id="CHEBI:30031"/>
        <dbReference type="ChEBI" id="CHEBI:30087"/>
        <dbReference type="ChEBI" id="CHEBI:32682"/>
        <dbReference type="ChEBI" id="CHEBI:58066"/>
        <dbReference type="EC" id="1.14.20.7"/>
    </reaction>
</comment>
<evidence type="ECO:0000313" key="14">
    <source>
        <dbReference type="Proteomes" id="UP001595607"/>
    </source>
</evidence>
<dbReference type="InterPro" id="IPR005123">
    <property type="entry name" value="Oxoglu/Fe-dep_dioxygenase_dom"/>
</dbReference>
<dbReference type="InterPro" id="IPR027443">
    <property type="entry name" value="IPNS-like_sf"/>
</dbReference>
<keyword evidence="6" id="KW-0266">Ethylene biosynthesis</keyword>
<dbReference type="SUPFAM" id="SSF51197">
    <property type="entry name" value="Clavaminate synthase-like"/>
    <property type="match status" value="1"/>
</dbReference>